<organism evidence="2 3">
    <name type="scientific">Ascodesmis nigricans</name>
    <dbReference type="NCBI Taxonomy" id="341454"/>
    <lineage>
        <taxon>Eukaryota</taxon>
        <taxon>Fungi</taxon>
        <taxon>Dikarya</taxon>
        <taxon>Ascomycota</taxon>
        <taxon>Pezizomycotina</taxon>
        <taxon>Pezizomycetes</taxon>
        <taxon>Pezizales</taxon>
        <taxon>Ascodesmidaceae</taxon>
        <taxon>Ascodesmis</taxon>
    </lineage>
</organism>
<proteinExistence type="predicted"/>
<dbReference type="AlphaFoldDB" id="A0A4S2MNW9"/>
<evidence type="ECO:0000313" key="2">
    <source>
        <dbReference type="EMBL" id="TGZ78832.1"/>
    </source>
</evidence>
<keyword evidence="3" id="KW-1185">Reference proteome</keyword>
<evidence type="ECO:0000256" key="1">
    <source>
        <dbReference type="SAM" id="MobiDB-lite"/>
    </source>
</evidence>
<dbReference type="Proteomes" id="UP000298138">
    <property type="component" value="Unassembled WGS sequence"/>
</dbReference>
<protein>
    <submittedName>
        <fullName evidence="2">Uncharacterized protein</fullName>
    </submittedName>
</protein>
<accession>A0A4S2MNW9</accession>
<dbReference type="EMBL" id="ML220137">
    <property type="protein sequence ID" value="TGZ78832.1"/>
    <property type="molecule type" value="Genomic_DNA"/>
</dbReference>
<feature type="region of interest" description="Disordered" evidence="1">
    <location>
        <begin position="1"/>
        <end position="96"/>
    </location>
</feature>
<sequence>MCFNSKSHPSSRRAHFQHTSFEDLPPWPYNPDRPRRDPECLPHRSTTPAPQHRSSSRHRPVEIHQSPPPQYHDSTHRSSRHRSKSRGPPATREAPITAAMWRLGGSRRDGEEFARERDGGYGRYAGYEREVTARFGRKPEFMGRRVVVVEEERRKEGEERRRSAMRTTGEFVQVKEHVRRAELKPRVVRTSKHRV</sequence>
<feature type="compositionally biased region" description="Polar residues" evidence="1">
    <location>
        <begin position="44"/>
        <end position="53"/>
    </location>
</feature>
<gene>
    <name evidence="2" type="ORF">EX30DRAFT_342883</name>
</gene>
<name>A0A4S2MNW9_9PEZI</name>
<dbReference type="InParanoid" id="A0A4S2MNW9"/>
<reference evidence="2 3" key="1">
    <citation type="submission" date="2019-04" db="EMBL/GenBank/DDBJ databases">
        <title>Comparative genomics and transcriptomics to analyze fruiting body development in filamentous ascomycetes.</title>
        <authorList>
            <consortium name="DOE Joint Genome Institute"/>
            <person name="Lutkenhaus R."/>
            <person name="Traeger S."/>
            <person name="Breuer J."/>
            <person name="Kuo A."/>
            <person name="Lipzen A."/>
            <person name="Pangilinan J."/>
            <person name="Dilworth D."/>
            <person name="Sandor L."/>
            <person name="Poggeler S."/>
            <person name="Barry K."/>
            <person name="Grigoriev I.V."/>
            <person name="Nowrousian M."/>
        </authorList>
    </citation>
    <scope>NUCLEOTIDE SEQUENCE [LARGE SCALE GENOMIC DNA]</scope>
    <source>
        <strain evidence="2 3">CBS 389.68</strain>
    </source>
</reference>
<feature type="compositionally biased region" description="Basic and acidic residues" evidence="1">
    <location>
        <begin position="32"/>
        <end position="42"/>
    </location>
</feature>
<evidence type="ECO:0000313" key="3">
    <source>
        <dbReference type="Proteomes" id="UP000298138"/>
    </source>
</evidence>